<feature type="domain" description="RNA polymerase sigma factor 54 DNA-binding" evidence="9">
    <location>
        <begin position="271"/>
        <end position="415"/>
    </location>
</feature>
<name>A0A398D8A8_9BACT</name>
<dbReference type="InterPro" id="IPR038709">
    <property type="entry name" value="RpoN_core-bd_sf"/>
</dbReference>
<dbReference type="PRINTS" id="PR00045">
    <property type="entry name" value="SIGMA54FCT"/>
</dbReference>
<evidence type="ECO:0000256" key="7">
    <source>
        <dbReference type="ARBA" id="ARBA00023125"/>
    </source>
</evidence>
<comment type="similarity">
    <text evidence="1">Belongs to the sigma-54 factor family.</text>
</comment>
<accession>A0A398DCY3</accession>
<organism evidence="11 13">
    <name type="scientific">Candidatus Cryosericum odellii</name>
    <dbReference type="NCBI Taxonomy" id="2290917"/>
    <lineage>
        <taxon>Bacteria</taxon>
        <taxon>Pseudomonadati</taxon>
        <taxon>Caldisericota/Cryosericota group</taxon>
        <taxon>Candidatus Cryosericota</taxon>
        <taxon>Candidatus Cryosericia</taxon>
        <taxon>Candidatus Cryosericales</taxon>
        <taxon>Candidatus Cryosericaceae</taxon>
        <taxon>Candidatus Cryosericum</taxon>
    </lineage>
</organism>
<dbReference type="EMBL" id="QXIT01000070">
    <property type="protein sequence ID" value="RIE08687.1"/>
    <property type="molecule type" value="Genomic_DNA"/>
</dbReference>
<dbReference type="GO" id="GO:0000428">
    <property type="term" value="C:DNA-directed RNA polymerase complex"/>
    <property type="evidence" value="ECO:0007669"/>
    <property type="project" value="UniProtKB-KW"/>
</dbReference>
<keyword evidence="4" id="KW-0548">Nucleotidyltransferase</keyword>
<keyword evidence="7" id="KW-0238">DNA-binding</keyword>
<evidence type="ECO:0000256" key="6">
    <source>
        <dbReference type="ARBA" id="ARBA00023082"/>
    </source>
</evidence>
<keyword evidence="2" id="KW-0240">DNA-directed RNA polymerase</keyword>
<gene>
    <name evidence="12" type="ORF">SMC5_04445</name>
    <name evidence="11" type="ORF">SMC6_03765</name>
</gene>
<feature type="domain" description="RNA polymerase sigma factor 54 core-binding" evidence="10">
    <location>
        <begin position="88"/>
        <end position="233"/>
    </location>
</feature>
<evidence type="ECO:0000256" key="2">
    <source>
        <dbReference type="ARBA" id="ARBA00022478"/>
    </source>
</evidence>
<evidence type="ECO:0000313" key="11">
    <source>
        <dbReference type="EMBL" id="RIE08687.1"/>
    </source>
</evidence>
<dbReference type="Pfam" id="PF04963">
    <property type="entry name" value="Sigma54_CBD"/>
    <property type="match status" value="1"/>
</dbReference>
<evidence type="ECO:0000259" key="9">
    <source>
        <dbReference type="Pfam" id="PF04552"/>
    </source>
</evidence>
<evidence type="ECO:0000259" key="10">
    <source>
        <dbReference type="Pfam" id="PF04963"/>
    </source>
</evidence>
<dbReference type="GO" id="GO:0006352">
    <property type="term" value="P:DNA-templated transcription initiation"/>
    <property type="evidence" value="ECO:0007669"/>
    <property type="project" value="InterPro"/>
</dbReference>
<proteinExistence type="inferred from homology"/>
<evidence type="ECO:0000256" key="3">
    <source>
        <dbReference type="ARBA" id="ARBA00022679"/>
    </source>
</evidence>
<dbReference type="PROSITE" id="PS00718">
    <property type="entry name" value="SIGMA54_2"/>
    <property type="match status" value="1"/>
</dbReference>
<dbReference type="PIRSF" id="PIRSF000774">
    <property type="entry name" value="RpoN"/>
    <property type="match status" value="1"/>
</dbReference>
<dbReference type="GO" id="GO:0016779">
    <property type="term" value="F:nucleotidyltransferase activity"/>
    <property type="evidence" value="ECO:0007669"/>
    <property type="project" value="UniProtKB-KW"/>
</dbReference>
<evidence type="ECO:0000256" key="1">
    <source>
        <dbReference type="ARBA" id="ARBA00008798"/>
    </source>
</evidence>
<keyword evidence="5" id="KW-0805">Transcription regulation</keyword>
<dbReference type="Proteomes" id="UP000266260">
    <property type="component" value="Unassembled WGS sequence"/>
</dbReference>
<dbReference type="GO" id="GO:0001216">
    <property type="term" value="F:DNA-binding transcription activator activity"/>
    <property type="evidence" value="ECO:0007669"/>
    <property type="project" value="InterPro"/>
</dbReference>
<evidence type="ECO:0000313" key="13">
    <source>
        <dbReference type="Proteomes" id="UP000266260"/>
    </source>
</evidence>
<keyword evidence="3" id="KW-0808">Transferase</keyword>
<dbReference type="InterPro" id="IPR007634">
    <property type="entry name" value="RNA_pol_sigma_54_DNA-bd"/>
</dbReference>
<accession>A0A398D8A8</accession>
<dbReference type="PROSITE" id="PS50044">
    <property type="entry name" value="SIGMA54_3"/>
    <property type="match status" value="1"/>
</dbReference>
<reference evidence="13 14" key="1">
    <citation type="submission" date="2018-09" db="EMBL/GenBank/DDBJ databases">
        <title>Discovery and Ecogenomic Context for Candidatus Cryosericales, a Global Caldiserica Order Active in Thawing Permafrost.</title>
        <authorList>
            <person name="Martinez M.A."/>
            <person name="Woodcroft B.J."/>
            <person name="Ignacio Espinoza J.C."/>
            <person name="Zayed A."/>
            <person name="Singleton C.M."/>
            <person name="Boyd J."/>
            <person name="Li Y.-F."/>
            <person name="Purvine S."/>
            <person name="Maughan H."/>
            <person name="Hodgkins S.B."/>
            <person name="Anderson D."/>
            <person name="Sederholm M."/>
            <person name="Temperton B."/>
            <person name="Saleska S.R."/>
            <person name="Tyson G.W."/>
            <person name="Rich V.I."/>
        </authorList>
    </citation>
    <scope>NUCLEOTIDE SEQUENCE [LARGE SCALE GENOMIC DNA]</scope>
    <source>
        <strain evidence="12 14">SMC5</strain>
        <strain evidence="11 13">SMC6</strain>
    </source>
</reference>
<dbReference type="PANTHER" id="PTHR32248:SF4">
    <property type="entry name" value="RNA POLYMERASE SIGMA-54 FACTOR"/>
    <property type="match status" value="1"/>
</dbReference>
<evidence type="ECO:0000256" key="5">
    <source>
        <dbReference type="ARBA" id="ARBA00023015"/>
    </source>
</evidence>
<dbReference type="InterPro" id="IPR007046">
    <property type="entry name" value="RNA_pol_sigma_54_core-bd"/>
</dbReference>
<keyword evidence="13" id="KW-1185">Reference proteome</keyword>
<evidence type="ECO:0000256" key="8">
    <source>
        <dbReference type="ARBA" id="ARBA00023163"/>
    </source>
</evidence>
<dbReference type="Pfam" id="PF04552">
    <property type="entry name" value="Sigma54_DBD"/>
    <property type="match status" value="1"/>
</dbReference>
<comment type="caution">
    <text evidence="11">The sequence shown here is derived from an EMBL/GenBank/DDBJ whole genome shotgun (WGS) entry which is preliminary data.</text>
</comment>
<dbReference type="AlphaFoldDB" id="A0A398D8A8"/>
<dbReference type="Gene3D" id="1.10.10.1330">
    <property type="entry name" value="RNA polymerase sigma-54 factor, core-binding domain"/>
    <property type="match status" value="1"/>
</dbReference>
<dbReference type="RefSeq" id="WP_119119759.1">
    <property type="nucleotide sequence ID" value="NZ_QXIT01000070.1"/>
</dbReference>
<protein>
    <recommendedName>
        <fullName evidence="15">RNA polymerase sigma-54 factor</fullName>
    </recommendedName>
</protein>
<dbReference type="GO" id="GO:0016987">
    <property type="term" value="F:sigma factor activity"/>
    <property type="evidence" value="ECO:0007669"/>
    <property type="project" value="UniProtKB-KW"/>
</dbReference>
<keyword evidence="6" id="KW-0731">Sigma factor</keyword>
<dbReference type="InterPro" id="IPR000394">
    <property type="entry name" value="RNA_pol_sigma_54"/>
</dbReference>
<sequence>MRGSQKQRQQLSLRQKSYLATRGLVLEQPLSDFETLIDRFAAGSTVAEKHARVDASGDSWNGDLDSFADVAESTPAELIVDELLDRDLIDDSQIECARFVASDLDERGFFTKQISRYAVSIDVSTVDVRRVLAAIRTLEPAGLGATDVAHAFALQMLRVLPDLPVAACAQFLRTRQRSVSPSVIRACLRKLGIECDPATLQHILTVLDPEPARRMTSGPTRIVVPDIVIEQDSLTGALQCSVPGPAWGLAIDPMVVSSVRKDPEARKQVLTEVTKVRWIDDAIVERTAILAKLGDALIISLAPYLTNQSSPPSRVPVEHLMQATGMSRTVMVRALRRKYVKTPRGTFRLRSMVMDRWQTAAAPAKETVALLLQSSRDSKAMSDREIAERLASQGIHISRRTVAKYRLSLGIPARYFRDN</sequence>
<dbReference type="PANTHER" id="PTHR32248">
    <property type="entry name" value="RNA POLYMERASE SIGMA-54 FACTOR"/>
    <property type="match status" value="1"/>
</dbReference>
<evidence type="ECO:0008006" key="15">
    <source>
        <dbReference type="Google" id="ProtNLM"/>
    </source>
</evidence>
<dbReference type="GO" id="GO:0003677">
    <property type="term" value="F:DNA binding"/>
    <property type="evidence" value="ECO:0007669"/>
    <property type="project" value="UniProtKB-KW"/>
</dbReference>
<evidence type="ECO:0000256" key="4">
    <source>
        <dbReference type="ARBA" id="ARBA00022695"/>
    </source>
</evidence>
<keyword evidence="8" id="KW-0804">Transcription</keyword>
<evidence type="ECO:0000313" key="12">
    <source>
        <dbReference type="EMBL" id="RIE11479.1"/>
    </source>
</evidence>
<dbReference type="OrthoDB" id="9814402at2"/>
<dbReference type="EMBL" id="QXIU01000107">
    <property type="protein sequence ID" value="RIE11479.1"/>
    <property type="molecule type" value="Genomic_DNA"/>
</dbReference>
<dbReference type="Gene3D" id="1.10.10.60">
    <property type="entry name" value="Homeodomain-like"/>
    <property type="match status" value="1"/>
</dbReference>
<dbReference type="Proteomes" id="UP000266489">
    <property type="component" value="Unassembled WGS sequence"/>
</dbReference>
<evidence type="ECO:0000313" key="14">
    <source>
        <dbReference type="Proteomes" id="UP000266489"/>
    </source>
</evidence>